<keyword evidence="5" id="KW-1185">Reference proteome</keyword>
<keyword evidence="4" id="KW-0378">Hydrolase</keyword>
<name>A0ABS2MKJ8_9FIRM</name>
<accession>A0ABS2MKJ8</accession>
<comment type="similarity">
    <text evidence="1">Belongs to the PemK/MazF family.</text>
</comment>
<dbReference type="Pfam" id="PF02452">
    <property type="entry name" value="PemK_toxin"/>
    <property type="match status" value="1"/>
</dbReference>
<proteinExistence type="inferred from homology"/>
<evidence type="ECO:0000256" key="3">
    <source>
        <dbReference type="SAM" id="Coils"/>
    </source>
</evidence>
<dbReference type="GO" id="GO:0004519">
    <property type="term" value="F:endonuclease activity"/>
    <property type="evidence" value="ECO:0007669"/>
    <property type="project" value="UniProtKB-KW"/>
</dbReference>
<dbReference type="Proteomes" id="UP000720595">
    <property type="component" value="Unassembled WGS sequence"/>
</dbReference>
<keyword evidence="4" id="KW-0255">Endonuclease</keyword>
<evidence type="ECO:0000256" key="1">
    <source>
        <dbReference type="ARBA" id="ARBA00007521"/>
    </source>
</evidence>
<evidence type="ECO:0000313" key="4">
    <source>
        <dbReference type="EMBL" id="MBM7550551.1"/>
    </source>
</evidence>
<protein>
    <submittedName>
        <fullName evidence="4">mRNA-degrading endonuclease toxin of MazEF toxin-antitoxin module</fullName>
    </submittedName>
</protein>
<dbReference type="SUPFAM" id="SSF50118">
    <property type="entry name" value="Cell growth inhibitor/plasmid maintenance toxic component"/>
    <property type="match status" value="1"/>
</dbReference>
<dbReference type="EMBL" id="JAFBDH010000005">
    <property type="protein sequence ID" value="MBM7550551.1"/>
    <property type="molecule type" value="Genomic_DNA"/>
</dbReference>
<dbReference type="RefSeq" id="WP_205052071.1">
    <property type="nucleotide sequence ID" value="NZ_JAFBDH010000005.1"/>
</dbReference>
<keyword evidence="3" id="KW-0175">Coiled coil</keyword>
<comment type="caution">
    <text evidence="4">The sequence shown here is derived from an EMBL/GenBank/DDBJ whole genome shotgun (WGS) entry which is preliminary data.</text>
</comment>
<evidence type="ECO:0000313" key="5">
    <source>
        <dbReference type="Proteomes" id="UP000720595"/>
    </source>
</evidence>
<organism evidence="4 5">
    <name type="scientific">Peptoniphilus gorbachii</name>
    <dbReference type="NCBI Taxonomy" id="411567"/>
    <lineage>
        <taxon>Bacteria</taxon>
        <taxon>Bacillati</taxon>
        <taxon>Bacillota</taxon>
        <taxon>Tissierellia</taxon>
        <taxon>Tissierellales</taxon>
        <taxon>Peptoniphilaceae</taxon>
        <taxon>Peptoniphilus</taxon>
    </lineage>
</organism>
<dbReference type="Gene3D" id="2.30.30.110">
    <property type="match status" value="1"/>
</dbReference>
<reference evidence="4 5" key="1">
    <citation type="submission" date="2021-01" db="EMBL/GenBank/DDBJ databases">
        <title>Genomic Encyclopedia of Type Strains, Phase IV (KMG-IV): sequencing the most valuable type-strain genomes for metagenomic binning, comparative biology and taxonomic classification.</title>
        <authorList>
            <person name="Goeker M."/>
        </authorList>
    </citation>
    <scope>NUCLEOTIDE SEQUENCE [LARGE SCALE GENOMIC DNA]</scope>
    <source>
        <strain evidence="4 5">DSM 21461</strain>
    </source>
</reference>
<sequence>MDYKDINNKNEYIHYRDNQIYKLEKLGKEWTDSKYKQAVLLSYWYETYEKLLRKEENFKHQKKYFKYKRGQILFVNFGYRIGHELGGNHYCVVVSNNDSTHSGNVTVVPLRSFKGKINKRFQVNLEDSLQMSIAYNLKKTISSLKESSETNRTIANTLEYIFNAESSDLILDSFDNLLEEFSDDYKIVNLINDVRFYLLNNNTDELNNSIDDIKSFIEKRLEKIEKEIPLMNNKLSKALELNKESIADINQITTISKLRILNPRRKEDTLSNVILDPKYMDQINNKIKELFVFDKK</sequence>
<dbReference type="InterPro" id="IPR011067">
    <property type="entry name" value="Plasmid_toxin/cell-grow_inhib"/>
</dbReference>
<feature type="coiled-coil region" evidence="3">
    <location>
        <begin position="214"/>
        <end position="241"/>
    </location>
</feature>
<evidence type="ECO:0000256" key="2">
    <source>
        <dbReference type="ARBA" id="ARBA00022649"/>
    </source>
</evidence>
<dbReference type="InterPro" id="IPR003477">
    <property type="entry name" value="PemK-like"/>
</dbReference>
<keyword evidence="2" id="KW-1277">Toxin-antitoxin system</keyword>
<keyword evidence="4" id="KW-0540">Nuclease</keyword>
<gene>
    <name evidence="4" type="ORF">JOD41_001288</name>
</gene>